<dbReference type="Pfam" id="PF02518">
    <property type="entry name" value="HATPase_c"/>
    <property type="match status" value="1"/>
</dbReference>
<keyword evidence="12" id="KW-1133">Transmembrane helix</keyword>
<keyword evidence="7" id="KW-0547">Nucleotide-binding</keyword>
<dbReference type="CDD" id="cd00075">
    <property type="entry name" value="HATPase"/>
    <property type="match status" value="1"/>
</dbReference>
<keyword evidence="10" id="KW-0902">Two-component regulatory system</keyword>
<evidence type="ECO:0000256" key="2">
    <source>
        <dbReference type="ARBA" id="ARBA00004651"/>
    </source>
</evidence>
<dbReference type="Proteomes" id="UP001597506">
    <property type="component" value="Unassembled WGS sequence"/>
</dbReference>
<evidence type="ECO:0000256" key="7">
    <source>
        <dbReference type="ARBA" id="ARBA00022741"/>
    </source>
</evidence>
<evidence type="ECO:0000313" key="15">
    <source>
        <dbReference type="EMBL" id="MFD2681558.1"/>
    </source>
</evidence>
<keyword evidence="11 12" id="KW-0472">Membrane</keyword>
<evidence type="ECO:0000256" key="4">
    <source>
        <dbReference type="ARBA" id="ARBA00022475"/>
    </source>
</evidence>
<dbReference type="GO" id="GO:0016301">
    <property type="term" value="F:kinase activity"/>
    <property type="evidence" value="ECO:0007669"/>
    <property type="project" value="UniProtKB-KW"/>
</dbReference>
<sequence length="594" mass="68501">MMRFRTKLLFALITLIIAVLIALGLLLGQIFKNYYLDTFNSRIEKEAQLLANEISENGDPKSYDEKMTQEISKILDVRITITNDKGDILQDTGIIKEVNNQKQEEIITDITENWDKKDKQTKLVMSGLEVKYYWYPLYNKRQQLDGLLILSTKVDALNKINHQIWIVLSVSLGLSLIVIILLGARITNRYTKPIESATNVAIELAKGNYKARTYEDRLDETTMLSTSINILARNLQEMVMSQEMQQDRLTTLIENMGSALLLIDHRGYIVVTNRAFNEFFNIKKVLPRKRYHEVIQHTEVNKLVEEIFMTEQRLRRQILLPHKIERRHYEVYGAPIIGHNDEWNGIVVVFHDITELKKLEQMRKDFVANVSHELKTPITSIKGFSETLLDGAMKEPQTLEAFLDIILKESDRLQSLIQDLLELSKIEKQGFTLSVHRTDMAKLISEVLPILEDRARLKAIKLSYTPASDSSAEIDPYRMKQVFINLISNAIAYTQKNGKINVHIKTDEKRVKVIVEDNGIGIEEDQIPRIFERFYRVDKARSRNSGGTGLGLAIVKHIVEAHYGKIEVKSKVNKGSTFIVTLYKRFPKNKEIEK</sequence>
<keyword evidence="16" id="KW-1185">Reference proteome</keyword>
<dbReference type="InterPro" id="IPR000014">
    <property type="entry name" value="PAS"/>
</dbReference>
<dbReference type="PRINTS" id="PR00344">
    <property type="entry name" value="BCTRLSENSOR"/>
</dbReference>
<keyword evidence="9" id="KW-0067">ATP-binding</keyword>
<dbReference type="CDD" id="cd00130">
    <property type="entry name" value="PAS"/>
    <property type="match status" value="1"/>
</dbReference>
<name>A0ABW5RSM4_9BACI</name>
<comment type="subcellular location">
    <subcellularLocation>
        <location evidence="2">Cell membrane</location>
        <topology evidence="2">Multi-pass membrane protein</topology>
    </subcellularLocation>
</comment>
<dbReference type="PROSITE" id="PS50109">
    <property type="entry name" value="HIS_KIN"/>
    <property type="match status" value="1"/>
</dbReference>
<comment type="caution">
    <text evidence="15">The sequence shown here is derived from an EMBL/GenBank/DDBJ whole genome shotgun (WGS) entry which is preliminary data.</text>
</comment>
<evidence type="ECO:0000256" key="11">
    <source>
        <dbReference type="ARBA" id="ARBA00023136"/>
    </source>
</evidence>
<evidence type="ECO:0000256" key="10">
    <source>
        <dbReference type="ARBA" id="ARBA00023012"/>
    </source>
</evidence>
<accession>A0ABW5RSM4</accession>
<evidence type="ECO:0000256" key="8">
    <source>
        <dbReference type="ARBA" id="ARBA00022777"/>
    </source>
</evidence>
<dbReference type="NCBIfam" id="NF046044">
    <property type="entry name" value="PnpS"/>
    <property type="match status" value="1"/>
</dbReference>
<dbReference type="InterPro" id="IPR031967">
    <property type="entry name" value="PhoR_single_Cache-like_dom"/>
</dbReference>
<dbReference type="SUPFAM" id="SSF158472">
    <property type="entry name" value="HAMP domain-like"/>
    <property type="match status" value="1"/>
</dbReference>
<dbReference type="PANTHER" id="PTHR45453:SF1">
    <property type="entry name" value="PHOSPHATE REGULON SENSOR PROTEIN PHOR"/>
    <property type="match status" value="1"/>
</dbReference>
<dbReference type="InterPro" id="IPR035965">
    <property type="entry name" value="PAS-like_dom_sf"/>
</dbReference>
<comment type="catalytic activity">
    <reaction evidence="1">
        <text>ATP + protein L-histidine = ADP + protein N-phospho-L-histidine.</text>
        <dbReference type="EC" id="2.7.13.3"/>
    </reaction>
</comment>
<dbReference type="SMART" id="SM00304">
    <property type="entry name" value="HAMP"/>
    <property type="match status" value="1"/>
</dbReference>
<evidence type="ECO:0000256" key="6">
    <source>
        <dbReference type="ARBA" id="ARBA00022679"/>
    </source>
</evidence>
<dbReference type="InterPro" id="IPR003660">
    <property type="entry name" value="HAMP_dom"/>
</dbReference>
<evidence type="ECO:0000256" key="12">
    <source>
        <dbReference type="SAM" id="Phobius"/>
    </source>
</evidence>
<reference evidence="16" key="1">
    <citation type="journal article" date="2019" name="Int. J. Syst. Evol. Microbiol.">
        <title>The Global Catalogue of Microorganisms (GCM) 10K type strain sequencing project: providing services to taxonomists for standard genome sequencing and annotation.</title>
        <authorList>
            <consortium name="The Broad Institute Genomics Platform"/>
            <consortium name="The Broad Institute Genome Sequencing Center for Infectious Disease"/>
            <person name="Wu L."/>
            <person name="Ma J."/>
        </authorList>
    </citation>
    <scope>NUCLEOTIDE SEQUENCE [LARGE SCALE GENOMIC DNA]</scope>
    <source>
        <strain evidence="16">KCTC 3913</strain>
    </source>
</reference>
<dbReference type="Gene3D" id="1.10.287.130">
    <property type="match status" value="1"/>
</dbReference>
<feature type="transmembrane region" description="Helical" evidence="12">
    <location>
        <begin position="164"/>
        <end position="184"/>
    </location>
</feature>
<evidence type="ECO:0000256" key="9">
    <source>
        <dbReference type="ARBA" id="ARBA00022840"/>
    </source>
</evidence>
<dbReference type="SUPFAM" id="SSF55785">
    <property type="entry name" value="PYP-like sensor domain (PAS domain)"/>
    <property type="match status" value="1"/>
</dbReference>
<feature type="domain" description="HAMP" evidence="14">
    <location>
        <begin position="188"/>
        <end position="240"/>
    </location>
</feature>
<dbReference type="Gene3D" id="3.30.565.10">
    <property type="entry name" value="Histidine kinase-like ATPase, C-terminal domain"/>
    <property type="match status" value="1"/>
</dbReference>
<dbReference type="InterPro" id="IPR005467">
    <property type="entry name" value="His_kinase_dom"/>
</dbReference>
<dbReference type="SUPFAM" id="SSF55874">
    <property type="entry name" value="ATPase domain of HSP90 chaperone/DNA topoisomerase II/histidine kinase"/>
    <property type="match status" value="1"/>
</dbReference>
<dbReference type="NCBIfam" id="TIGR00229">
    <property type="entry name" value="sensory_box"/>
    <property type="match status" value="1"/>
</dbReference>
<evidence type="ECO:0000313" key="16">
    <source>
        <dbReference type="Proteomes" id="UP001597506"/>
    </source>
</evidence>
<dbReference type="SMART" id="SM00388">
    <property type="entry name" value="HisKA"/>
    <property type="match status" value="1"/>
</dbReference>
<dbReference type="Gene3D" id="3.30.450.20">
    <property type="entry name" value="PAS domain"/>
    <property type="match status" value="2"/>
</dbReference>
<dbReference type="Pfam" id="PF00512">
    <property type="entry name" value="HisKA"/>
    <property type="match status" value="1"/>
</dbReference>
<dbReference type="Gene3D" id="6.10.340.10">
    <property type="match status" value="1"/>
</dbReference>
<dbReference type="RefSeq" id="WP_377935870.1">
    <property type="nucleotide sequence ID" value="NZ_JBHUMF010000030.1"/>
</dbReference>
<dbReference type="Pfam" id="PF16736">
    <property type="entry name" value="sCache_like"/>
    <property type="match status" value="1"/>
</dbReference>
<evidence type="ECO:0000256" key="3">
    <source>
        <dbReference type="ARBA" id="ARBA00012438"/>
    </source>
</evidence>
<dbReference type="PROSITE" id="PS50885">
    <property type="entry name" value="HAMP"/>
    <property type="match status" value="1"/>
</dbReference>
<dbReference type="EC" id="2.7.13.3" evidence="3"/>
<evidence type="ECO:0000259" key="14">
    <source>
        <dbReference type="PROSITE" id="PS50885"/>
    </source>
</evidence>
<dbReference type="InterPro" id="IPR013767">
    <property type="entry name" value="PAS_fold"/>
</dbReference>
<dbReference type="SMART" id="SM00387">
    <property type="entry name" value="HATPase_c"/>
    <property type="match status" value="1"/>
</dbReference>
<dbReference type="EMBL" id="JBHUMF010000030">
    <property type="protein sequence ID" value="MFD2681558.1"/>
    <property type="molecule type" value="Genomic_DNA"/>
</dbReference>
<evidence type="ECO:0000259" key="13">
    <source>
        <dbReference type="PROSITE" id="PS50109"/>
    </source>
</evidence>
<dbReference type="InterPro" id="IPR004358">
    <property type="entry name" value="Sig_transdc_His_kin-like_C"/>
</dbReference>
<dbReference type="Pfam" id="PF00989">
    <property type="entry name" value="PAS"/>
    <property type="match status" value="1"/>
</dbReference>
<protein>
    <recommendedName>
        <fullName evidence="3">histidine kinase</fullName>
        <ecNumber evidence="3">2.7.13.3</ecNumber>
    </recommendedName>
</protein>
<evidence type="ECO:0000256" key="5">
    <source>
        <dbReference type="ARBA" id="ARBA00022553"/>
    </source>
</evidence>
<dbReference type="InterPro" id="IPR036097">
    <property type="entry name" value="HisK_dim/P_sf"/>
</dbReference>
<dbReference type="InterPro" id="IPR036890">
    <property type="entry name" value="HATPase_C_sf"/>
</dbReference>
<dbReference type="InterPro" id="IPR003661">
    <property type="entry name" value="HisK_dim/P_dom"/>
</dbReference>
<keyword evidence="12" id="KW-0812">Transmembrane</keyword>
<evidence type="ECO:0000256" key="1">
    <source>
        <dbReference type="ARBA" id="ARBA00000085"/>
    </source>
</evidence>
<proteinExistence type="predicted"/>
<keyword evidence="5" id="KW-0597">Phosphoprotein</keyword>
<dbReference type="CDD" id="cd00082">
    <property type="entry name" value="HisKA"/>
    <property type="match status" value="1"/>
</dbReference>
<keyword evidence="8 15" id="KW-0418">Kinase</keyword>
<dbReference type="PANTHER" id="PTHR45453">
    <property type="entry name" value="PHOSPHATE REGULON SENSOR PROTEIN PHOR"/>
    <property type="match status" value="1"/>
</dbReference>
<organism evidence="15 16">
    <name type="scientific">Bacillus seohaeanensis</name>
    <dbReference type="NCBI Taxonomy" id="284580"/>
    <lineage>
        <taxon>Bacteria</taxon>
        <taxon>Bacillati</taxon>
        <taxon>Bacillota</taxon>
        <taxon>Bacilli</taxon>
        <taxon>Bacillales</taxon>
        <taxon>Bacillaceae</taxon>
        <taxon>Bacillus</taxon>
    </lineage>
</organism>
<keyword evidence="6" id="KW-0808">Transferase</keyword>
<dbReference type="SUPFAM" id="SSF47384">
    <property type="entry name" value="Homodimeric domain of signal transducing histidine kinase"/>
    <property type="match status" value="1"/>
</dbReference>
<keyword evidence="4" id="KW-1003">Cell membrane</keyword>
<feature type="domain" description="Histidine kinase" evidence="13">
    <location>
        <begin position="369"/>
        <end position="586"/>
    </location>
</feature>
<dbReference type="InterPro" id="IPR003594">
    <property type="entry name" value="HATPase_dom"/>
</dbReference>
<dbReference type="CDD" id="cd06225">
    <property type="entry name" value="HAMP"/>
    <property type="match status" value="1"/>
</dbReference>
<dbReference type="InterPro" id="IPR050351">
    <property type="entry name" value="BphY/WalK/GraS-like"/>
</dbReference>
<gene>
    <name evidence="15" type="primary">pnpS</name>
    <name evidence="15" type="ORF">ACFSUL_12465</name>
</gene>